<gene>
    <name evidence="2" type="ORF">GCM10010151_15840</name>
</gene>
<dbReference type="Pfam" id="PF12746">
    <property type="entry name" value="GNAT_acetyltran"/>
    <property type="match status" value="1"/>
</dbReference>
<reference evidence="2 3" key="1">
    <citation type="journal article" date="2019" name="Int. J. Syst. Evol. Microbiol.">
        <title>The Global Catalogue of Microorganisms (GCM) 10K type strain sequencing project: providing services to taxonomists for standard genome sequencing and annotation.</title>
        <authorList>
            <consortium name="The Broad Institute Genomics Platform"/>
            <consortium name="The Broad Institute Genome Sequencing Center for Infectious Disease"/>
            <person name="Wu L."/>
            <person name="Ma J."/>
        </authorList>
    </citation>
    <scope>NUCLEOTIDE SEQUENCE [LARGE SCALE GENOMIC DNA]</scope>
    <source>
        <strain evidence="2 3">JCM 3146</strain>
    </source>
</reference>
<dbReference type="InterPro" id="IPR000182">
    <property type="entry name" value="GNAT_dom"/>
</dbReference>
<protein>
    <recommendedName>
        <fullName evidence="1">N-acetyltransferase domain-containing protein</fullName>
    </recommendedName>
</protein>
<name>A0ABN0W6I0_9ACTN</name>
<dbReference type="Proteomes" id="UP001501822">
    <property type="component" value="Unassembled WGS sequence"/>
</dbReference>
<accession>A0ABN0W6I0</accession>
<evidence type="ECO:0000259" key="1">
    <source>
        <dbReference type="PROSITE" id="PS51186"/>
    </source>
</evidence>
<proteinExistence type="predicted"/>
<organism evidence="2 3">
    <name type="scientific">Actinoallomurus spadix</name>
    <dbReference type="NCBI Taxonomy" id="79912"/>
    <lineage>
        <taxon>Bacteria</taxon>
        <taxon>Bacillati</taxon>
        <taxon>Actinomycetota</taxon>
        <taxon>Actinomycetes</taxon>
        <taxon>Streptosporangiales</taxon>
        <taxon>Thermomonosporaceae</taxon>
        <taxon>Actinoallomurus</taxon>
    </lineage>
</organism>
<dbReference type="SUPFAM" id="SSF55729">
    <property type="entry name" value="Acyl-CoA N-acyltransferases (Nat)"/>
    <property type="match status" value="1"/>
</dbReference>
<keyword evidence="3" id="KW-1185">Reference proteome</keyword>
<feature type="domain" description="N-acetyltransferase" evidence="1">
    <location>
        <begin position="110"/>
        <end position="242"/>
    </location>
</feature>
<dbReference type="EMBL" id="BAAABM010000009">
    <property type="protein sequence ID" value="GAA0326691.1"/>
    <property type="molecule type" value="Genomic_DNA"/>
</dbReference>
<dbReference type="InterPro" id="IPR027365">
    <property type="entry name" value="GNAT_acetyltra_YdfB-like"/>
</dbReference>
<dbReference type="PROSITE" id="PS51186">
    <property type="entry name" value="GNAT"/>
    <property type="match status" value="1"/>
</dbReference>
<evidence type="ECO:0000313" key="3">
    <source>
        <dbReference type="Proteomes" id="UP001501822"/>
    </source>
</evidence>
<comment type="caution">
    <text evidence="2">The sequence shown here is derived from an EMBL/GenBank/DDBJ whole genome shotgun (WGS) entry which is preliminary data.</text>
</comment>
<dbReference type="InterPro" id="IPR016181">
    <property type="entry name" value="Acyl_CoA_acyltransferase"/>
</dbReference>
<evidence type="ECO:0000313" key="2">
    <source>
        <dbReference type="EMBL" id="GAA0326691.1"/>
    </source>
</evidence>
<dbReference type="Gene3D" id="3.40.630.30">
    <property type="match status" value="1"/>
</dbReference>
<sequence>MTPNLLERAGELWASLAGVPVAFPPCGDVRVVASPESRMCPPRWAGIVALGGGVLATVPAPGLIEPVRSALLGLGQEADLEPARLRSALPVMEALGPATLAYLDGSDFTAVHRDAGIDVLPPGHQDVRRFLASAVAHDSEESGLADVTSATFVIRRGREVIAASGYRPWAGIAAQLSVLTAPEHRGHGLARIVASKAVADASARGLLPQWRARFEPSLRVARALGFRVVGAQLSIRLTTEAV</sequence>
<dbReference type="RefSeq" id="WP_252800610.1">
    <property type="nucleotide sequence ID" value="NZ_BAAABM010000009.1"/>
</dbReference>